<accession>A0A915DPL4</accession>
<reference evidence="2" key="1">
    <citation type="submission" date="2022-11" db="UniProtKB">
        <authorList>
            <consortium name="WormBaseParasite"/>
        </authorList>
    </citation>
    <scope>IDENTIFICATION</scope>
</reference>
<evidence type="ECO:0000313" key="2">
    <source>
        <dbReference type="WBParaSite" id="jg21778"/>
    </source>
</evidence>
<dbReference type="Proteomes" id="UP000887574">
    <property type="component" value="Unplaced"/>
</dbReference>
<sequence length="128" mass="15184">MQIKSTVWKKSNRMDSQLIARHLIVDHMFLEKVSNLVECIKQVFLEAKAGCKFVLSLKLYFDLEQFTITNQETNEVLKLFSVMNGVPDYAEQIYRITRHTTDHLTQMEEEYSAAGSNFYRVKFFYYYS</sequence>
<dbReference type="WBParaSite" id="jg21778">
    <property type="protein sequence ID" value="jg21778"/>
    <property type="gene ID" value="jg21778"/>
</dbReference>
<name>A0A915DPL4_9BILA</name>
<dbReference type="AlphaFoldDB" id="A0A915DPL4"/>
<keyword evidence="1" id="KW-1185">Reference proteome</keyword>
<organism evidence="1 2">
    <name type="scientific">Ditylenchus dipsaci</name>
    <dbReference type="NCBI Taxonomy" id="166011"/>
    <lineage>
        <taxon>Eukaryota</taxon>
        <taxon>Metazoa</taxon>
        <taxon>Ecdysozoa</taxon>
        <taxon>Nematoda</taxon>
        <taxon>Chromadorea</taxon>
        <taxon>Rhabditida</taxon>
        <taxon>Tylenchina</taxon>
        <taxon>Tylenchomorpha</taxon>
        <taxon>Sphaerularioidea</taxon>
        <taxon>Anguinidae</taxon>
        <taxon>Anguininae</taxon>
        <taxon>Ditylenchus</taxon>
    </lineage>
</organism>
<proteinExistence type="predicted"/>
<evidence type="ECO:0000313" key="1">
    <source>
        <dbReference type="Proteomes" id="UP000887574"/>
    </source>
</evidence>
<protein>
    <submittedName>
        <fullName evidence="2">Uncharacterized protein</fullName>
    </submittedName>
</protein>